<dbReference type="PANTHER" id="PTHR42743">
    <property type="entry name" value="AMINO-ACID AMINOTRANSFERASE"/>
    <property type="match status" value="1"/>
</dbReference>
<proteinExistence type="inferred from homology"/>
<dbReference type="UniPathway" id="UPA00048">
    <property type="reaction ID" value="UER00073"/>
</dbReference>
<keyword evidence="9 16" id="KW-0808">Transferase</keyword>
<dbReference type="UniPathway" id="UPA00049">
    <property type="reaction ID" value="UER00062"/>
</dbReference>
<evidence type="ECO:0000256" key="11">
    <source>
        <dbReference type="ARBA" id="ARBA00023304"/>
    </source>
</evidence>
<comment type="caution">
    <text evidence="17">The sequence shown here is derived from an EMBL/GenBank/DDBJ whole genome shotgun (WGS) entry which is preliminary data.</text>
</comment>
<protein>
    <recommendedName>
        <fullName evidence="16">Branched-chain-amino-acid aminotransferase</fullName>
        <shortName evidence="16">BCAT</shortName>
        <ecNumber evidence="16">2.6.1.42</ecNumber>
    </recommendedName>
</protein>
<evidence type="ECO:0000256" key="13">
    <source>
        <dbReference type="ARBA" id="ARBA00048798"/>
    </source>
</evidence>
<dbReference type="InterPro" id="IPR001544">
    <property type="entry name" value="Aminotrans_IV"/>
</dbReference>
<dbReference type="InterPro" id="IPR005785">
    <property type="entry name" value="B_amino_transI"/>
</dbReference>
<evidence type="ECO:0000256" key="2">
    <source>
        <dbReference type="ARBA" id="ARBA00003109"/>
    </source>
</evidence>
<keyword evidence="8 16" id="KW-0028">Amino-acid biosynthesis</keyword>
<dbReference type="GO" id="GO:0009099">
    <property type="term" value="P:L-valine biosynthetic process"/>
    <property type="evidence" value="ECO:0007669"/>
    <property type="project" value="UniProtKB-UniPathway"/>
</dbReference>
<comment type="catalytic activity">
    <reaction evidence="12 16">
        <text>L-valine + 2-oxoglutarate = 3-methyl-2-oxobutanoate + L-glutamate</text>
        <dbReference type="Rhea" id="RHEA:24813"/>
        <dbReference type="ChEBI" id="CHEBI:11851"/>
        <dbReference type="ChEBI" id="CHEBI:16810"/>
        <dbReference type="ChEBI" id="CHEBI:29985"/>
        <dbReference type="ChEBI" id="CHEBI:57762"/>
        <dbReference type="EC" id="2.6.1.42"/>
    </reaction>
</comment>
<dbReference type="EMBL" id="DRWN01000068">
    <property type="protein sequence ID" value="HHK69107.1"/>
    <property type="molecule type" value="Genomic_DNA"/>
</dbReference>
<dbReference type="GO" id="GO:0004084">
    <property type="term" value="F:branched-chain-amino-acid transaminase activity"/>
    <property type="evidence" value="ECO:0007669"/>
    <property type="project" value="UniProtKB-EC"/>
</dbReference>
<gene>
    <name evidence="16" type="primary">ilvE</name>
    <name evidence="17" type="ORF">ENM11_08195</name>
</gene>
<sequence length="297" mass="33328">MDGELVPWENAKVHVTVNALHYGSAVFEGIRGYYHDNELYVFRLREHLKRLVDSAKILMLKNPYTVENLEQAVVRTIRENRFTSNVYIRPVIYAGENLMSLNARDLPVHAFVIVFPFEKFFSKLGLRVCVSAWRRLPDTSMPPRAKATANYLNSILASTEARMAGYDEAILLDQRGLVSEGAGENIFLVKNGVIVTPSTASAILEGITRDSVITLATDMGYRVVERDVSRTELYTADEIFFSGTAVEILPILEVDGRMVGDGTPGPITKALTEKYHRVVRGLEPAYRRWLTPVYGKG</sequence>
<dbReference type="InterPro" id="IPR043132">
    <property type="entry name" value="BCAT-like_C"/>
</dbReference>
<dbReference type="PROSITE" id="PS00770">
    <property type="entry name" value="AA_TRANSFER_CLASS_4"/>
    <property type="match status" value="1"/>
</dbReference>
<dbReference type="InterPro" id="IPR018300">
    <property type="entry name" value="Aminotrans_IV_CS"/>
</dbReference>
<dbReference type="AlphaFoldDB" id="A0A7C5Q7K5"/>
<comment type="catalytic activity">
    <reaction evidence="14 16">
        <text>L-leucine + 2-oxoglutarate = 4-methyl-2-oxopentanoate + L-glutamate</text>
        <dbReference type="Rhea" id="RHEA:18321"/>
        <dbReference type="ChEBI" id="CHEBI:16810"/>
        <dbReference type="ChEBI" id="CHEBI:17865"/>
        <dbReference type="ChEBI" id="CHEBI:29985"/>
        <dbReference type="ChEBI" id="CHEBI:57427"/>
        <dbReference type="EC" id="2.6.1.42"/>
    </reaction>
</comment>
<organism evidence="17">
    <name type="scientific">Caldiarchaeum subterraneum</name>
    <dbReference type="NCBI Taxonomy" id="311458"/>
    <lineage>
        <taxon>Archaea</taxon>
        <taxon>Nitrososphaerota</taxon>
        <taxon>Candidatus Caldarchaeales</taxon>
        <taxon>Candidatus Caldarchaeaceae</taxon>
        <taxon>Candidatus Caldarchaeum</taxon>
    </lineage>
</organism>
<evidence type="ECO:0000256" key="14">
    <source>
        <dbReference type="ARBA" id="ARBA00049229"/>
    </source>
</evidence>
<evidence type="ECO:0000256" key="10">
    <source>
        <dbReference type="ARBA" id="ARBA00022898"/>
    </source>
</evidence>
<dbReference type="GO" id="GO:0009098">
    <property type="term" value="P:L-leucine biosynthetic process"/>
    <property type="evidence" value="ECO:0007669"/>
    <property type="project" value="UniProtKB-UniPathway"/>
</dbReference>
<comment type="similarity">
    <text evidence="6 15">Belongs to the class-IV pyridoxal-phosphate-dependent aminotransferase family.</text>
</comment>
<comment type="pathway">
    <text evidence="4 16">Amino-acid biosynthesis; L-valine biosynthesis; L-valine from pyruvate: step 4/4.</text>
</comment>
<keyword evidence="11 16" id="KW-0100">Branched-chain amino acid biosynthesis</keyword>
<comment type="catalytic activity">
    <reaction evidence="13 16">
        <text>L-isoleucine + 2-oxoglutarate = (S)-3-methyl-2-oxopentanoate + L-glutamate</text>
        <dbReference type="Rhea" id="RHEA:24801"/>
        <dbReference type="ChEBI" id="CHEBI:16810"/>
        <dbReference type="ChEBI" id="CHEBI:29985"/>
        <dbReference type="ChEBI" id="CHEBI:35146"/>
        <dbReference type="ChEBI" id="CHEBI:58045"/>
        <dbReference type="EC" id="2.6.1.42"/>
    </reaction>
</comment>
<evidence type="ECO:0000256" key="6">
    <source>
        <dbReference type="ARBA" id="ARBA00009320"/>
    </source>
</evidence>
<dbReference type="NCBIfam" id="TIGR01122">
    <property type="entry name" value="ilvE_I"/>
    <property type="match status" value="1"/>
</dbReference>
<evidence type="ECO:0000256" key="12">
    <source>
        <dbReference type="ARBA" id="ARBA00048212"/>
    </source>
</evidence>
<dbReference type="NCBIfam" id="NF005146">
    <property type="entry name" value="PRK06606.1"/>
    <property type="match status" value="1"/>
</dbReference>
<dbReference type="UniPathway" id="UPA00047">
    <property type="reaction ID" value="UER00058"/>
</dbReference>
<dbReference type="CDD" id="cd01557">
    <property type="entry name" value="BCAT_beta_family"/>
    <property type="match status" value="1"/>
</dbReference>
<evidence type="ECO:0000313" key="17">
    <source>
        <dbReference type="EMBL" id="HHK69107.1"/>
    </source>
</evidence>
<evidence type="ECO:0000256" key="15">
    <source>
        <dbReference type="RuleBase" id="RU004106"/>
    </source>
</evidence>
<dbReference type="InterPro" id="IPR043131">
    <property type="entry name" value="BCAT-like_N"/>
</dbReference>
<keyword evidence="10 16" id="KW-0663">Pyridoxal phosphate</keyword>
<keyword evidence="7 16" id="KW-0032">Aminotransferase</keyword>
<evidence type="ECO:0000256" key="5">
    <source>
        <dbReference type="ARBA" id="ARBA00005072"/>
    </source>
</evidence>
<comment type="cofactor">
    <cofactor evidence="1 16">
        <name>pyridoxal 5'-phosphate</name>
        <dbReference type="ChEBI" id="CHEBI:597326"/>
    </cofactor>
</comment>
<dbReference type="Gene3D" id="3.30.470.10">
    <property type="match status" value="1"/>
</dbReference>
<accession>A0A7C5Q7K5</accession>
<dbReference type="PANTHER" id="PTHR42743:SF4">
    <property type="entry name" value="BRANCHED-CHAIN-AMINO-ACID AMINOTRANSFERASE-RELATED"/>
    <property type="match status" value="1"/>
</dbReference>
<comment type="pathway">
    <text evidence="3 16">Amino-acid biosynthesis; L-isoleucine biosynthesis; L-isoleucine from 2-oxobutanoate: step 4/4.</text>
</comment>
<comment type="pathway">
    <text evidence="5 16">Amino-acid biosynthesis; L-leucine biosynthesis; L-leucine from 3-methyl-2-oxobutanoate: step 4/4.</text>
</comment>
<dbReference type="SUPFAM" id="SSF56752">
    <property type="entry name" value="D-aminoacid aminotransferase-like PLP-dependent enzymes"/>
    <property type="match status" value="1"/>
</dbReference>
<name>A0A7C5Q7K5_CALS0</name>
<reference evidence="17" key="1">
    <citation type="journal article" date="2020" name="mSystems">
        <title>Genome- and Community-Level Interaction Insights into Carbon Utilization and Element Cycling Functions of Hydrothermarchaeota in Hydrothermal Sediment.</title>
        <authorList>
            <person name="Zhou Z."/>
            <person name="Liu Y."/>
            <person name="Xu W."/>
            <person name="Pan J."/>
            <person name="Luo Z.H."/>
            <person name="Li M."/>
        </authorList>
    </citation>
    <scope>NUCLEOTIDE SEQUENCE [LARGE SCALE GENOMIC DNA]</scope>
    <source>
        <strain evidence="17">SpSt-1056</strain>
    </source>
</reference>
<evidence type="ECO:0000256" key="3">
    <source>
        <dbReference type="ARBA" id="ARBA00004824"/>
    </source>
</evidence>
<evidence type="ECO:0000256" key="16">
    <source>
        <dbReference type="RuleBase" id="RU364094"/>
    </source>
</evidence>
<evidence type="ECO:0000256" key="7">
    <source>
        <dbReference type="ARBA" id="ARBA00022576"/>
    </source>
</evidence>
<evidence type="ECO:0000256" key="4">
    <source>
        <dbReference type="ARBA" id="ARBA00004931"/>
    </source>
</evidence>
<dbReference type="FunFam" id="3.20.10.10:FF:000002">
    <property type="entry name" value="D-alanine aminotransferase"/>
    <property type="match status" value="1"/>
</dbReference>
<comment type="function">
    <text evidence="2 16">Acts on leucine, isoleucine and valine.</text>
</comment>
<dbReference type="InterPro" id="IPR036038">
    <property type="entry name" value="Aminotransferase-like"/>
</dbReference>
<dbReference type="Pfam" id="PF01063">
    <property type="entry name" value="Aminotran_4"/>
    <property type="match status" value="1"/>
</dbReference>
<dbReference type="InterPro" id="IPR033939">
    <property type="entry name" value="BCAT_family"/>
</dbReference>
<dbReference type="EC" id="2.6.1.42" evidence="16"/>
<evidence type="ECO:0000256" key="1">
    <source>
        <dbReference type="ARBA" id="ARBA00001933"/>
    </source>
</evidence>
<dbReference type="GO" id="GO:0009097">
    <property type="term" value="P:isoleucine biosynthetic process"/>
    <property type="evidence" value="ECO:0007669"/>
    <property type="project" value="UniProtKB-UniPathway"/>
</dbReference>
<evidence type="ECO:0000256" key="8">
    <source>
        <dbReference type="ARBA" id="ARBA00022605"/>
    </source>
</evidence>
<dbReference type="InterPro" id="IPR050571">
    <property type="entry name" value="Class-IV_PLP-Dep_Aminotrnsfr"/>
</dbReference>
<dbReference type="Gene3D" id="3.20.10.10">
    <property type="entry name" value="D-amino Acid Aminotransferase, subunit A, domain 2"/>
    <property type="match status" value="1"/>
</dbReference>
<evidence type="ECO:0000256" key="9">
    <source>
        <dbReference type="ARBA" id="ARBA00022679"/>
    </source>
</evidence>